<dbReference type="Gene3D" id="1.10.533.10">
    <property type="entry name" value="Death Domain, Fas"/>
    <property type="match status" value="1"/>
</dbReference>
<accession>A0A4W4FMX1</accession>
<feature type="domain" description="Pyrin" evidence="1">
    <location>
        <begin position="1"/>
        <end position="89"/>
    </location>
</feature>
<proteinExistence type="predicted"/>
<name>A0A4W4FMX1_ELEEL</name>
<dbReference type="OMA" id="WNITINK"/>
<dbReference type="SMART" id="SM01289">
    <property type="entry name" value="PYRIN"/>
    <property type="match status" value="1"/>
</dbReference>
<keyword evidence="3" id="KW-1185">Reference proteome</keyword>
<reference evidence="3" key="2">
    <citation type="journal article" date="2017" name="Sci. Adv.">
        <title>A tail of two voltages: Proteomic comparison of the three electric organs of the electric eel.</title>
        <authorList>
            <person name="Traeger L.L."/>
            <person name="Sabat G."/>
            <person name="Barrett-Wilt G.A."/>
            <person name="Wells G.B."/>
            <person name="Sussman M.R."/>
        </authorList>
    </citation>
    <scope>NUCLEOTIDE SEQUENCE [LARGE SCALE GENOMIC DNA]</scope>
</reference>
<reference evidence="2" key="3">
    <citation type="submission" date="2020-05" db="EMBL/GenBank/DDBJ databases">
        <title>Electrophorus electricus (electric eel) genome, fEleEle1, primary haplotype.</title>
        <authorList>
            <person name="Myers G."/>
            <person name="Meyer A."/>
            <person name="Fedrigo O."/>
            <person name="Formenti G."/>
            <person name="Rhie A."/>
            <person name="Tracey A."/>
            <person name="Sims Y."/>
            <person name="Jarvis E.D."/>
        </authorList>
    </citation>
    <scope>NUCLEOTIDE SEQUENCE [LARGE SCALE GENOMIC DNA]</scope>
</reference>
<dbReference type="Ensembl" id="ENSEEET00000025629.2">
    <property type="protein sequence ID" value="ENSEEEP00000025336.2"/>
    <property type="gene ID" value="ENSEEEG00000026599.1"/>
</dbReference>
<reference evidence="2" key="4">
    <citation type="submission" date="2025-08" db="UniProtKB">
        <authorList>
            <consortium name="Ensembl"/>
        </authorList>
    </citation>
    <scope>IDENTIFICATION</scope>
</reference>
<dbReference type="GeneTree" id="ENSGT01120000272237"/>
<evidence type="ECO:0000313" key="3">
    <source>
        <dbReference type="Proteomes" id="UP000314983"/>
    </source>
</evidence>
<dbReference type="Proteomes" id="UP000314983">
    <property type="component" value="Chromosome 5"/>
</dbReference>
<organism evidence="2 3">
    <name type="scientific">Electrophorus electricus</name>
    <name type="common">Electric eel</name>
    <name type="synonym">Gymnotus electricus</name>
    <dbReference type="NCBI Taxonomy" id="8005"/>
    <lineage>
        <taxon>Eukaryota</taxon>
        <taxon>Metazoa</taxon>
        <taxon>Chordata</taxon>
        <taxon>Craniata</taxon>
        <taxon>Vertebrata</taxon>
        <taxon>Euteleostomi</taxon>
        <taxon>Actinopterygii</taxon>
        <taxon>Neopterygii</taxon>
        <taxon>Teleostei</taxon>
        <taxon>Ostariophysi</taxon>
        <taxon>Gymnotiformes</taxon>
        <taxon>Gymnotoidei</taxon>
        <taxon>Gymnotidae</taxon>
        <taxon>Electrophorus</taxon>
    </lineage>
</organism>
<dbReference type="CDD" id="cd08321">
    <property type="entry name" value="Pyrin_ASC-like"/>
    <property type="match status" value="1"/>
</dbReference>
<dbReference type="PROSITE" id="PS50824">
    <property type="entry name" value="DAPIN"/>
    <property type="match status" value="1"/>
</dbReference>
<dbReference type="Pfam" id="PF02758">
    <property type="entry name" value="PYRIN"/>
    <property type="match status" value="1"/>
</dbReference>
<evidence type="ECO:0000313" key="2">
    <source>
        <dbReference type="Ensembl" id="ENSEEEP00000025336.2"/>
    </source>
</evidence>
<reference evidence="3" key="1">
    <citation type="journal article" date="2014" name="Science">
        <title>Nonhuman genetics. Genomic basis for the convergent evolution of electric organs.</title>
        <authorList>
            <person name="Gallant J.R."/>
            <person name="Traeger L.L."/>
            <person name="Volkening J.D."/>
            <person name="Moffett H."/>
            <person name="Chen P.H."/>
            <person name="Novina C.D."/>
            <person name="Phillips G.N.Jr."/>
            <person name="Anand R."/>
            <person name="Wells G.B."/>
            <person name="Pinch M."/>
            <person name="Guth R."/>
            <person name="Unguez G.A."/>
            <person name="Albert J.S."/>
            <person name="Zakon H.H."/>
            <person name="Samanta M.P."/>
            <person name="Sussman M.R."/>
        </authorList>
    </citation>
    <scope>NUCLEOTIDE SEQUENCE [LARGE SCALE GENOMIC DNA]</scope>
</reference>
<dbReference type="InterPro" id="IPR011029">
    <property type="entry name" value="DEATH-like_dom_sf"/>
</dbReference>
<dbReference type="InterPro" id="IPR004020">
    <property type="entry name" value="DAPIN"/>
</dbReference>
<protein>
    <recommendedName>
        <fullName evidence="1">Pyrin domain-containing protein</fullName>
    </recommendedName>
</protein>
<dbReference type="SUPFAM" id="SSF47986">
    <property type="entry name" value="DEATH domain"/>
    <property type="match status" value="1"/>
</dbReference>
<sequence>MANIKEQLLNTLNELETKDLKLFQWHLNNGVEGFPAIPKSQLEKSDRPDTVDKVVQKYGQDKAVEITLIILKKMNHNQLAETLRTKHSENKNTGCHRNSSCHHTVSYSDLFFRYSLIQLL</sequence>
<reference evidence="2" key="5">
    <citation type="submission" date="2025-09" db="UniProtKB">
        <authorList>
            <consortium name="Ensembl"/>
        </authorList>
    </citation>
    <scope>IDENTIFICATION</scope>
</reference>
<dbReference type="AlphaFoldDB" id="A0A4W4FMX1"/>
<evidence type="ECO:0000259" key="1">
    <source>
        <dbReference type="PROSITE" id="PS50824"/>
    </source>
</evidence>